<name>A0A9P7GN51_9AGAR</name>
<dbReference type="InterPro" id="IPR027974">
    <property type="entry name" value="DUF4470"/>
</dbReference>
<evidence type="ECO:0000256" key="2">
    <source>
        <dbReference type="ARBA" id="ARBA00022771"/>
    </source>
</evidence>
<organism evidence="6 7">
    <name type="scientific">Sphagnurus paluster</name>
    <dbReference type="NCBI Taxonomy" id="117069"/>
    <lineage>
        <taxon>Eukaryota</taxon>
        <taxon>Fungi</taxon>
        <taxon>Dikarya</taxon>
        <taxon>Basidiomycota</taxon>
        <taxon>Agaricomycotina</taxon>
        <taxon>Agaricomycetes</taxon>
        <taxon>Agaricomycetidae</taxon>
        <taxon>Agaricales</taxon>
        <taxon>Tricholomatineae</taxon>
        <taxon>Lyophyllaceae</taxon>
        <taxon>Sphagnurus</taxon>
    </lineage>
</organism>
<gene>
    <name evidence="6" type="ORF">H0H81_008221</name>
</gene>
<feature type="domain" description="MYND-type" evidence="5">
    <location>
        <begin position="54"/>
        <end position="106"/>
    </location>
</feature>
<protein>
    <recommendedName>
        <fullName evidence="5">MYND-type domain-containing protein</fullName>
    </recommendedName>
</protein>
<dbReference type="AlphaFoldDB" id="A0A9P7GN51"/>
<dbReference type="EMBL" id="JABCKI010000225">
    <property type="protein sequence ID" value="KAG5651573.1"/>
    <property type="molecule type" value="Genomic_DNA"/>
</dbReference>
<evidence type="ECO:0000313" key="7">
    <source>
        <dbReference type="Proteomes" id="UP000717328"/>
    </source>
</evidence>
<evidence type="ECO:0000256" key="1">
    <source>
        <dbReference type="ARBA" id="ARBA00022723"/>
    </source>
</evidence>
<dbReference type="PROSITE" id="PS50865">
    <property type="entry name" value="ZF_MYND_2"/>
    <property type="match status" value="1"/>
</dbReference>
<dbReference type="InterPro" id="IPR002893">
    <property type="entry name" value="Znf_MYND"/>
</dbReference>
<keyword evidence="2 4" id="KW-0863">Zinc-finger</keyword>
<evidence type="ECO:0000259" key="5">
    <source>
        <dbReference type="PROSITE" id="PS50865"/>
    </source>
</evidence>
<evidence type="ECO:0000313" key="6">
    <source>
        <dbReference type="EMBL" id="KAG5651573.1"/>
    </source>
</evidence>
<dbReference type="GO" id="GO:0008270">
    <property type="term" value="F:zinc ion binding"/>
    <property type="evidence" value="ECO:0007669"/>
    <property type="project" value="UniProtKB-KW"/>
</dbReference>
<comment type="caution">
    <text evidence="6">The sequence shown here is derived from an EMBL/GenBank/DDBJ whole genome shotgun (WGS) entry which is preliminary data.</text>
</comment>
<evidence type="ECO:0000256" key="3">
    <source>
        <dbReference type="ARBA" id="ARBA00022833"/>
    </source>
</evidence>
<proteinExistence type="predicted"/>
<accession>A0A9P7GN51</accession>
<reference evidence="6" key="2">
    <citation type="submission" date="2021-10" db="EMBL/GenBank/DDBJ databases">
        <title>Phylogenomics reveals ancestral predisposition of the termite-cultivated fungus Termitomyces towards a domesticated lifestyle.</title>
        <authorList>
            <person name="Auxier B."/>
            <person name="Grum-Grzhimaylo A."/>
            <person name="Cardenas M.E."/>
            <person name="Lodge J.D."/>
            <person name="Laessoe T."/>
            <person name="Pedersen O."/>
            <person name="Smith M.E."/>
            <person name="Kuyper T.W."/>
            <person name="Franco-Molano E.A."/>
            <person name="Baroni T.J."/>
            <person name="Aanen D.K."/>
        </authorList>
    </citation>
    <scope>NUCLEOTIDE SEQUENCE</scope>
    <source>
        <strain evidence="6">D49</strain>
    </source>
</reference>
<dbReference type="SUPFAM" id="SSF144232">
    <property type="entry name" value="HIT/MYND zinc finger-like"/>
    <property type="match status" value="1"/>
</dbReference>
<evidence type="ECO:0000256" key="4">
    <source>
        <dbReference type="PROSITE-ProRule" id="PRU00134"/>
    </source>
</evidence>
<dbReference type="Gene3D" id="6.10.140.2220">
    <property type="match status" value="1"/>
</dbReference>
<dbReference type="Proteomes" id="UP000717328">
    <property type="component" value="Unassembled WGS sequence"/>
</dbReference>
<sequence length="618" mass="69199">MAVINYAQCRAILARIKRLGKPRTNNKQEHYTGALDRLRPLGLGSGAEGAVLSCAPCANQILHGCPSLKSKSCSDTGVLACSNCFLVKYCSRHCQKQHRQKHRVDCKSSNDAWQPVWNPEERNPQYNEGFGHGIPKVHPAADCLQLCQNETEHEAVNMDFNLCLASCGDIRNLVQTVNGLPKGYRGKCDILLNDTDAIVLNRSLVILCALLSAGPSIEESAELAVHLMYSAALTPASAAYLRGCTRIVYGDGASDGDMSFQCTLETRGPGKICSMQSTMSMRRPIEMFLSCYELRNALEGMRRTMVSENLDCHHLDRYFANLKPSHRVSVVHFRESGILAPFSLDVRGFSQPNRLVVMILPSDVDELSFRLMYTCNGDWLGHAGTNPLFGWTLSEVIASGAKHGVDAADIMGCLFFHVKRELMEFAHRMKEFHVNIQLTQFNLQVLSKAISIGALPGFKYACFDRVELPDITDRGDNISETLMNWAPLLNRGNRNSCILMHSKKWHRSQPKAALQSNPRTIDIFKLMERFKNVPALESCLKIIRMEGNKSPTVTRLIDSLDAFADHEGPFREYLRVERAEFSAQAHGLRIRKNNRIHPKVRLLYATSPDPDMIFSDLL</sequence>
<dbReference type="Pfam" id="PF01753">
    <property type="entry name" value="zf-MYND"/>
    <property type="match status" value="1"/>
</dbReference>
<keyword evidence="3" id="KW-0862">Zinc</keyword>
<keyword evidence="7" id="KW-1185">Reference proteome</keyword>
<dbReference type="OrthoDB" id="5282002at2759"/>
<dbReference type="Pfam" id="PF14737">
    <property type="entry name" value="DUF4470"/>
    <property type="match status" value="1"/>
</dbReference>
<keyword evidence="1" id="KW-0479">Metal-binding</keyword>
<reference evidence="6" key="1">
    <citation type="submission" date="2021-02" db="EMBL/GenBank/DDBJ databases">
        <authorList>
            <person name="Nieuwenhuis M."/>
            <person name="Van De Peppel L.J.J."/>
        </authorList>
    </citation>
    <scope>NUCLEOTIDE SEQUENCE</scope>
    <source>
        <strain evidence="6">D49</strain>
    </source>
</reference>